<dbReference type="SUPFAM" id="SSF46565">
    <property type="entry name" value="Chaperone J-domain"/>
    <property type="match status" value="1"/>
</dbReference>
<feature type="domain" description="AIR9-like A9" evidence="2">
    <location>
        <begin position="329"/>
        <end position="400"/>
    </location>
</feature>
<dbReference type="PANTHER" id="PTHR31149">
    <property type="entry name" value="EXPRESSED PROTEIN"/>
    <property type="match status" value="1"/>
</dbReference>
<evidence type="ECO:0000256" key="1">
    <source>
        <dbReference type="SAM" id="MobiDB-lite"/>
    </source>
</evidence>
<feature type="compositionally biased region" description="Low complexity" evidence="1">
    <location>
        <begin position="32"/>
        <end position="62"/>
    </location>
</feature>
<feature type="region of interest" description="Disordered" evidence="1">
    <location>
        <begin position="32"/>
        <end position="104"/>
    </location>
</feature>
<dbReference type="Gene3D" id="2.60.40.2700">
    <property type="match status" value="1"/>
</dbReference>
<reference evidence="3" key="2">
    <citation type="submission" date="2023-06" db="EMBL/GenBank/DDBJ databases">
        <authorList>
            <person name="Ma L."/>
            <person name="Liu K.-W."/>
            <person name="Li Z."/>
            <person name="Hsiao Y.-Y."/>
            <person name="Qi Y."/>
            <person name="Fu T."/>
            <person name="Tang G."/>
            <person name="Zhang D."/>
            <person name="Sun W.-H."/>
            <person name="Liu D.-K."/>
            <person name="Li Y."/>
            <person name="Chen G.-Z."/>
            <person name="Liu X.-D."/>
            <person name="Liao X.-Y."/>
            <person name="Jiang Y.-T."/>
            <person name="Yu X."/>
            <person name="Hao Y."/>
            <person name="Huang J."/>
            <person name="Zhao X.-W."/>
            <person name="Ke S."/>
            <person name="Chen Y.-Y."/>
            <person name="Wu W.-L."/>
            <person name="Hsu J.-L."/>
            <person name="Lin Y.-F."/>
            <person name="Huang M.-D."/>
            <person name="Li C.-Y."/>
            <person name="Huang L."/>
            <person name="Wang Z.-W."/>
            <person name="Zhao X."/>
            <person name="Zhong W.-Y."/>
            <person name="Peng D.-H."/>
            <person name="Ahmad S."/>
            <person name="Lan S."/>
            <person name="Zhang J.-S."/>
            <person name="Tsai W.-C."/>
            <person name="Van De Peer Y."/>
            <person name="Liu Z.-J."/>
        </authorList>
    </citation>
    <scope>NUCLEOTIDE SEQUENCE</scope>
    <source>
        <strain evidence="3">CP</strain>
        <tissue evidence="3">Leaves</tissue>
    </source>
</reference>
<proteinExistence type="predicted"/>
<dbReference type="InterPro" id="IPR036869">
    <property type="entry name" value="J_dom_sf"/>
</dbReference>
<evidence type="ECO:0000313" key="4">
    <source>
        <dbReference type="Proteomes" id="UP001180020"/>
    </source>
</evidence>
<dbReference type="Gene3D" id="3.10.50.40">
    <property type="match status" value="1"/>
</dbReference>
<dbReference type="PANTHER" id="PTHR31149:SF7">
    <property type="entry name" value="EXPRESSED PROTEIN"/>
    <property type="match status" value="1"/>
</dbReference>
<dbReference type="Proteomes" id="UP001180020">
    <property type="component" value="Unassembled WGS sequence"/>
</dbReference>
<dbReference type="Gene3D" id="1.10.287.110">
    <property type="entry name" value="DnaJ domain"/>
    <property type="match status" value="1"/>
</dbReference>
<sequence length="476" mass="52092">MISVYFNIHRDRLLIKSDRLHPPLRLLQPSPMEAAAAPPSTTARAPTRPSFARSSSSRTAAWSPPPPPRSPPHGRGSISPYDFDGALPGVVSPPPKGPRKVPRSPFKVTKLCDLGAGDSVCSVGWAQRGTHLAVGTNNGKVEVDSALKTSETAQSLLNAEREHSSTIMFSDEEFNSLQLQLPKGLEMGIGTMTRGEKAIVYVSSQCLTQSPFMPAVDGFEEILFYVELVHFIEVRDMLGDERLIKRRIVDGKGAYVQREFELLGFEMPKENKLFKDGKFELAKAKYEKARVVDMNHLLGHQTSNHVFTNDHQLTSAFKGQLAQSSLGFQIFGEAIPGSTLRACGYPTYGTSLCIFQWVRHHYNGTPQYVEAATNPEYVVTADDVGATISAKCIPMDDKGNQDALAGKYTIQAWQAFKARPVGPQMEAVTAEKVKEAHRRVMVANHPDTGGSGYLASKINEAKDVLFGKAKNSGSAF</sequence>
<accession>A0AAV9DTZ5</accession>
<name>A0AAV9DTZ5_ACOCL</name>
<keyword evidence="4" id="KW-1185">Reference proteome</keyword>
<dbReference type="EMBL" id="JAUJYO010000011">
    <property type="protein sequence ID" value="KAK1304421.1"/>
    <property type="molecule type" value="Genomic_DNA"/>
</dbReference>
<evidence type="ECO:0000313" key="3">
    <source>
        <dbReference type="EMBL" id="KAK1304421.1"/>
    </source>
</evidence>
<evidence type="ECO:0000259" key="2">
    <source>
        <dbReference type="Pfam" id="PF23197"/>
    </source>
</evidence>
<organism evidence="3 4">
    <name type="scientific">Acorus calamus</name>
    <name type="common">Sweet flag</name>
    <dbReference type="NCBI Taxonomy" id="4465"/>
    <lineage>
        <taxon>Eukaryota</taxon>
        <taxon>Viridiplantae</taxon>
        <taxon>Streptophyta</taxon>
        <taxon>Embryophyta</taxon>
        <taxon>Tracheophyta</taxon>
        <taxon>Spermatophyta</taxon>
        <taxon>Magnoliopsida</taxon>
        <taxon>Liliopsida</taxon>
        <taxon>Acoraceae</taxon>
        <taxon>Acorus</taxon>
    </lineage>
</organism>
<dbReference type="GO" id="GO:0005886">
    <property type="term" value="C:plasma membrane"/>
    <property type="evidence" value="ECO:0007669"/>
    <property type="project" value="TreeGrafter"/>
</dbReference>
<dbReference type="InterPro" id="IPR056284">
    <property type="entry name" value="AIR9-like_A9"/>
</dbReference>
<dbReference type="GO" id="GO:0003755">
    <property type="term" value="F:peptidyl-prolyl cis-trans isomerase activity"/>
    <property type="evidence" value="ECO:0007669"/>
    <property type="project" value="InterPro"/>
</dbReference>
<comment type="caution">
    <text evidence="3">The sequence shown here is derived from an EMBL/GenBank/DDBJ whole genome shotgun (WGS) entry which is preliminary data.</text>
</comment>
<gene>
    <name evidence="3" type="primary">TIM14-2</name>
    <name evidence="3" type="ORF">QJS10_CPB11g02143</name>
</gene>
<dbReference type="Pfam" id="PF23197">
    <property type="entry name" value="IG_AIR9"/>
    <property type="match status" value="1"/>
</dbReference>
<dbReference type="InterPro" id="IPR046357">
    <property type="entry name" value="PPIase_dom_sf"/>
</dbReference>
<dbReference type="SUPFAM" id="SSF54534">
    <property type="entry name" value="FKBP-like"/>
    <property type="match status" value="1"/>
</dbReference>
<reference evidence="3" key="1">
    <citation type="journal article" date="2023" name="Nat. Commun.">
        <title>Diploid and tetraploid genomes of Acorus and the evolution of monocots.</title>
        <authorList>
            <person name="Ma L."/>
            <person name="Liu K.W."/>
            <person name="Li Z."/>
            <person name="Hsiao Y.Y."/>
            <person name="Qi Y."/>
            <person name="Fu T."/>
            <person name="Tang G.D."/>
            <person name="Zhang D."/>
            <person name="Sun W.H."/>
            <person name="Liu D.K."/>
            <person name="Li Y."/>
            <person name="Chen G.Z."/>
            <person name="Liu X.D."/>
            <person name="Liao X.Y."/>
            <person name="Jiang Y.T."/>
            <person name="Yu X."/>
            <person name="Hao Y."/>
            <person name="Huang J."/>
            <person name="Zhao X.W."/>
            <person name="Ke S."/>
            <person name="Chen Y.Y."/>
            <person name="Wu W.L."/>
            <person name="Hsu J.L."/>
            <person name="Lin Y.F."/>
            <person name="Huang M.D."/>
            <person name="Li C.Y."/>
            <person name="Huang L."/>
            <person name="Wang Z.W."/>
            <person name="Zhao X."/>
            <person name="Zhong W.Y."/>
            <person name="Peng D.H."/>
            <person name="Ahmad S."/>
            <person name="Lan S."/>
            <person name="Zhang J.S."/>
            <person name="Tsai W.C."/>
            <person name="Van de Peer Y."/>
            <person name="Liu Z.J."/>
        </authorList>
    </citation>
    <scope>NUCLEOTIDE SEQUENCE</scope>
    <source>
        <strain evidence="3">CP</strain>
    </source>
</reference>
<protein>
    <submittedName>
        <fullName evidence="3">Mitochondrial import inner membrane translocase subunit TIM14-2</fullName>
    </submittedName>
</protein>
<dbReference type="AlphaFoldDB" id="A0AAV9DTZ5"/>